<keyword evidence="6" id="KW-1185">Reference proteome</keyword>
<sequence>MWQKTSVAGKDTEVTFLERPLLLMNQRQLQTSVGWGSAVDGSNKSASHGQELIARTHHRGVIRNRSLPLKFLNNNGKEVEGKGIPSSEMIDTVSNKKLGSVTTALGFRGIGVLQLDNACKDTLAIQGQEDIKVMAIRPDWWAAKWFQDQQHTATA</sequence>
<dbReference type="InterPro" id="IPR057460">
    <property type="entry name" value="CAF17_C"/>
</dbReference>
<evidence type="ECO:0000256" key="2">
    <source>
        <dbReference type="ARBA" id="ARBA00022946"/>
    </source>
</evidence>
<protein>
    <recommendedName>
        <fullName evidence="4">CAF17 C-terminal domain-containing protein</fullName>
    </recommendedName>
</protein>
<dbReference type="EMBL" id="JBBPBM010000377">
    <property type="protein sequence ID" value="KAK8496224.1"/>
    <property type="molecule type" value="Genomic_DNA"/>
</dbReference>
<keyword evidence="3" id="KW-0496">Mitochondrion</keyword>
<evidence type="ECO:0000256" key="1">
    <source>
        <dbReference type="ARBA" id="ARBA00004173"/>
    </source>
</evidence>
<proteinExistence type="predicted"/>
<dbReference type="Gene3D" id="2.40.30.160">
    <property type="match status" value="1"/>
</dbReference>
<dbReference type="PANTHER" id="PTHR22602">
    <property type="entry name" value="TRANSFERASE CAF17, MITOCHONDRIAL-RELATED"/>
    <property type="match status" value="1"/>
</dbReference>
<evidence type="ECO:0000313" key="6">
    <source>
        <dbReference type="Proteomes" id="UP001472677"/>
    </source>
</evidence>
<keyword evidence="2" id="KW-0809">Transit peptide</keyword>
<comment type="subcellular location">
    <subcellularLocation>
        <location evidence="1">Mitochondrion</location>
    </subcellularLocation>
</comment>
<organism evidence="5 6">
    <name type="scientific">Hibiscus sabdariffa</name>
    <name type="common">roselle</name>
    <dbReference type="NCBI Taxonomy" id="183260"/>
    <lineage>
        <taxon>Eukaryota</taxon>
        <taxon>Viridiplantae</taxon>
        <taxon>Streptophyta</taxon>
        <taxon>Embryophyta</taxon>
        <taxon>Tracheophyta</taxon>
        <taxon>Spermatophyta</taxon>
        <taxon>Magnoliopsida</taxon>
        <taxon>eudicotyledons</taxon>
        <taxon>Gunneridae</taxon>
        <taxon>Pentapetalae</taxon>
        <taxon>rosids</taxon>
        <taxon>malvids</taxon>
        <taxon>Malvales</taxon>
        <taxon>Malvaceae</taxon>
        <taxon>Malvoideae</taxon>
        <taxon>Hibiscus</taxon>
    </lineage>
</organism>
<comment type="caution">
    <text evidence="5">The sequence shown here is derived from an EMBL/GenBank/DDBJ whole genome shotgun (WGS) entry which is preliminary data.</text>
</comment>
<dbReference type="PANTHER" id="PTHR22602:SF0">
    <property type="entry name" value="TRANSFERASE CAF17, MITOCHONDRIAL-RELATED"/>
    <property type="match status" value="1"/>
</dbReference>
<accession>A0ABR2ARY9</accession>
<evidence type="ECO:0000313" key="5">
    <source>
        <dbReference type="EMBL" id="KAK8496224.1"/>
    </source>
</evidence>
<evidence type="ECO:0000256" key="3">
    <source>
        <dbReference type="ARBA" id="ARBA00023128"/>
    </source>
</evidence>
<dbReference type="InterPro" id="IPR045179">
    <property type="entry name" value="YgfZ/GcvT"/>
</dbReference>
<reference evidence="5 6" key="1">
    <citation type="journal article" date="2024" name="G3 (Bethesda)">
        <title>Genome assembly of Hibiscus sabdariffa L. provides insights into metabolisms of medicinal natural products.</title>
        <authorList>
            <person name="Kim T."/>
        </authorList>
    </citation>
    <scope>NUCLEOTIDE SEQUENCE [LARGE SCALE GENOMIC DNA]</scope>
    <source>
        <strain evidence="5">TK-2024</strain>
        <tissue evidence="5">Old leaves</tissue>
    </source>
</reference>
<evidence type="ECO:0000259" key="4">
    <source>
        <dbReference type="Pfam" id="PF25455"/>
    </source>
</evidence>
<dbReference type="Proteomes" id="UP001472677">
    <property type="component" value="Unassembled WGS sequence"/>
</dbReference>
<gene>
    <name evidence="5" type="ORF">V6N12_019340</name>
</gene>
<name>A0ABR2ARY9_9ROSI</name>
<dbReference type="Pfam" id="PF25455">
    <property type="entry name" value="Beta-barrel_CAF17_C"/>
    <property type="match status" value="1"/>
</dbReference>
<feature type="domain" description="CAF17 C-terminal" evidence="4">
    <location>
        <begin position="63"/>
        <end position="142"/>
    </location>
</feature>